<dbReference type="Pfam" id="PF00011">
    <property type="entry name" value="HSP20"/>
    <property type="match status" value="1"/>
</dbReference>
<dbReference type="CDD" id="cd06464">
    <property type="entry name" value="ACD_sHsps-like"/>
    <property type="match status" value="1"/>
</dbReference>
<keyword evidence="5" id="KW-1185">Reference proteome</keyword>
<dbReference type="RefSeq" id="WP_185779300.1">
    <property type="nucleotide sequence ID" value="NZ_JACJUU010000003.1"/>
</dbReference>
<dbReference type="PROSITE" id="PS01031">
    <property type="entry name" value="SHSP"/>
    <property type="match status" value="1"/>
</dbReference>
<dbReference type="Proteomes" id="UP000545386">
    <property type="component" value="Unassembled WGS sequence"/>
</dbReference>
<comment type="caution">
    <text evidence="4">The sequence shown here is derived from an EMBL/GenBank/DDBJ whole genome shotgun (WGS) entry which is preliminary data.</text>
</comment>
<dbReference type="AlphaFoldDB" id="A0A842HPG1"/>
<evidence type="ECO:0000256" key="1">
    <source>
        <dbReference type="PROSITE-ProRule" id="PRU00285"/>
    </source>
</evidence>
<sequence>MAHRKTVNTMWLDAVSMLDRADQLHRQFFRLGSAQTRGPSWEPPADIFETPDTLSVMVALPGIASDNLQVTIENDVLHIHAHRPMPGPRGAHLKRLEIPYGHFERHIRLPSGHFQIQDSSLSQGCLTLTLKKLR</sequence>
<organism evidence="4 5">
    <name type="scientific">Pusillimonas minor</name>
    <dbReference type="NCBI Taxonomy" id="2697024"/>
    <lineage>
        <taxon>Bacteria</taxon>
        <taxon>Pseudomonadati</taxon>
        <taxon>Pseudomonadota</taxon>
        <taxon>Betaproteobacteria</taxon>
        <taxon>Burkholderiales</taxon>
        <taxon>Alcaligenaceae</taxon>
        <taxon>Pusillimonas</taxon>
    </lineage>
</organism>
<gene>
    <name evidence="4" type="ORF">GTU67_06650</name>
</gene>
<dbReference type="Gene3D" id="2.60.40.790">
    <property type="match status" value="1"/>
</dbReference>
<proteinExistence type="inferred from homology"/>
<accession>A0A842HPG1</accession>
<feature type="domain" description="SHSP" evidence="3">
    <location>
        <begin position="36"/>
        <end position="134"/>
    </location>
</feature>
<dbReference type="SUPFAM" id="SSF49764">
    <property type="entry name" value="HSP20-like chaperones"/>
    <property type="match status" value="1"/>
</dbReference>
<dbReference type="InterPro" id="IPR002068">
    <property type="entry name" value="A-crystallin/Hsp20_dom"/>
</dbReference>
<protein>
    <submittedName>
        <fullName evidence="4">Hsp20/alpha crystallin family protein</fullName>
    </submittedName>
</protein>
<dbReference type="InterPro" id="IPR008978">
    <property type="entry name" value="HSP20-like_chaperone"/>
</dbReference>
<evidence type="ECO:0000313" key="4">
    <source>
        <dbReference type="EMBL" id="MBC2769592.1"/>
    </source>
</evidence>
<dbReference type="EMBL" id="JACJUU010000003">
    <property type="protein sequence ID" value="MBC2769592.1"/>
    <property type="molecule type" value="Genomic_DNA"/>
</dbReference>
<evidence type="ECO:0000259" key="3">
    <source>
        <dbReference type="PROSITE" id="PS01031"/>
    </source>
</evidence>
<name>A0A842HPG1_9BURK</name>
<evidence type="ECO:0000256" key="2">
    <source>
        <dbReference type="RuleBase" id="RU003616"/>
    </source>
</evidence>
<comment type="similarity">
    <text evidence="1 2">Belongs to the small heat shock protein (HSP20) family.</text>
</comment>
<evidence type="ECO:0000313" key="5">
    <source>
        <dbReference type="Proteomes" id="UP000545386"/>
    </source>
</evidence>
<reference evidence="4 5" key="1">
    <citation type="submission" date="2020-08" db="EMBL/GenBank/DDBJ databases">
        <title>Paraeoetvoesia sp. YC-7-48 draft genome sequence.</title>
        <authorList>
            <person name="Yao L."/>
        </authorList>
    </citation>
    <scope>NUCLEOTIDE SEQUENCE [LARGE SCALE GENOMIC DNA]</scope>
    <source>
        <strain evidence="5">YC-7-48</strain>
    </source>
</reference>